<reference evidence="2 3" key="1">
    <citation type="submission" date="2024-02" db="EMBL/GenBank/DDBJ databases">
        <title>A draft genome for the cacao thread blight pathogen Marasmius crinis-equi.</title>
        <authorList>
            <person name="Cohen S.P."/>
            <person name="Baruah I.K."/>
            <person name="Amoako-Attah I."/>
            <person name="Bukari Y."/>
            <person name="Meinhardt L.W."/>
            <person name="Bailey B.A."/>
        </authorList>
    </citation>
    <scope>NUCLEOTIDE SEQUENCE [LARGE SCALE GENOMIC DNA]</scope>
    <source>
        <strain evidence="2 3">GH-76</strain>
    </source>
</reference>
<protein>
    <recommendedName>
        <fullName evidence="1">FAD/NAD(P)-binding domain-containing protein</fullName>
    </recommendedName>
</protein>
<dbReference type="SUPFAM" id="SSF51905">
    <property type="entry name" value="FAD/NAD(P)-binding domain"/>
    <property type="match status" value="2"/>
</dbReference>
<dbReference type="PANTHER" id="PTHR43735">
    <property type="entry name" value="APOPTOSIS-INDUCING FACTOR 1"/>
    <property type="match status" value="1"/>
</dbReference>
<evidence type="ECO:0000259" key="1">
    <source>
        <dbReference type="Pfam" id="PF07992"/>
    </source>
</evidence>
<dbReference type="EMBL" id="JBAHYK010000142">
    <property type="protein sequence ID" value="KAL0577690.1"/>
    <property type="molecule type" value="Genomic_DNA"/>
</dbReference>
<dbReference type="InterPro" id="IPR036188">
    <property type="entry name" value="FAD/NAD-bd_sf"/>
</dbReference>
<dbReference type="InterPro" id="IPR023753">
    <property type="entry name" value="FAD/NAD-binding_dom"/>
</dbReference>
<name>A0ABR3FQK1_9AGAR</name>
<proteinExistence type="predicted"/>
<evidence type="ECO:0000313" key="3">
    <source>
        <dbReference type="Proteomes" id="UP001465976"/>
    </source>
</evidence>
<dbReference type="Pfam" id="PF07992">
    <property type="entry name" value="Pyr_redox_2"/>
    <property type="match status" value="1"/>
</dbReference>
<accession>A0ABR3FQK1</accession>
<evidence type="ECO:0000313" key="2">
    <source>
        <dbReference type="EMBL" id="KAL0577690.1"/>
    </source>
</evidence>
<dbReference type="Gene3D" id="3.50.50.100">
    <property type="match status" value="1"/>
</dbReference>
<sequence>MSGRQNIVVVGGSYVGKLTALSHLFAFPRIGVIPSFEHKAFIPYGSAYFKAVDGDVLPDSLSGRPSSAIRIHRGAVTSVEPTRVILEDGNSIPYEFLVMATGTGRLEAMDKKTGTQIARLAQGRVQKANRIVVVGGGAYGVQVATDIKTYPPTKDKHITLVHSRDRLMNRFGPELHDVVMERCHELGIDVILGNRLVVPHAGFPDDEEEFDVQLSGGGSVKAKMVLTTGNAAPLSSPLGSLAPESIDPITKYIKVKPTLQIDSAIPYDNVFAVGDVADTGAHKAARPGGAQAAIVARNIGKLIRAKLKQGHPKANGGLNGSLPNGSDRIDELDAYKPDVPSIHMSLGLDKGVIFQNSGLDGEGGPIIRHEESKTQDLAALMSYSRWWKMRAEGVEDYFS</sequence>
<gene>
    <name evidence="2" type="ORF">V5O48_004294</name>
</gene>
<keyword evidence="3" id="KW-1185">Reference proteome</keyword>
<dbReference type="PANTHER" id="PTHR43735:SF11">
    <property type="entry name" value="HYPOTHETICAL OXIDOREDUCTASE (EUROFUNG)"/>
    <property type="match status" value="1"/>
</dbReference>
<feature type="domain" description="FAD/NAD(P)-binding" evidence="1">
    <location>
        <begin position="75"/>
        <end position="291"/>
    </location>
</feature>
<dbReference type="Proteomes" id="UP001465976">
    <property type="component" value="Unassembled WGS sequence"/>
</dbReference>
<organism evidence="2 3">
    <name type="scientific">Marasmius crinis-equi</name>
    <dbReference type="NCBI Taxonomy" id="585013"/>
    <lineage>
        <taxon>Eukaryota</taxon>
        <taxon>Fungi</taxon>
        <taxon>Dikarya</taxon>
        <taxon>Basidiomycota</taxon>
        <taxon>Agaricomycotina</taxon>
        <taxon>Agaricomycetes</taxon>
        <taxon>Agaricomycetidae</taxon>
        <taxon>Agaricales</taxon>
        <taxon>Marasmiineae</taxon>
        <taxon>Marasmiaceae</taxon>
        <taxon>Marasmius</taxon>
    </lineage>
</organism>
<comment type="caution">
    <text evidence="2">The sequence shown here is derived from an EMBL/GenBank/DDBJ whole genome shotgun (WGS) entry which is preliminary data.</text>
</comment>
<dbReference type="PRINTS" id="PR00368">
    <property type="entry name" value="FADPNR"/>
</dbReference>